<reference evidence="2" key="1">
    <citation type="submission" date="2021-01" db="EMBL/GenBank/DDBJ databases">
        <authorList>
            <person name="Corre E."/>
            <person name="Pelletier E."/>
            <person name="Niang G."/>
            <person name="Scheremetjew M."/>
            <person name="Finn R."/>
            <person name="Kale V."/>
            <person name="Holt S."/>
            <person name="Cochrane G."/>
            <person name="Meng A."/>
            <person name="Brown T."/>
            <person name="Cohen L."/>
        </authorList>
    </citation>
    <scope>NUCLEOTIDE SEQUENCE</scope>
    <source>
        <strain evidence="2">B650</strain>
    </source>
</reference>
<organism evidence="2">
    <name type="scientific">Leptocylindrus danicus</name>
    <dbReference type="NCBI Taxonomy" id="163516"/>
    <lineage>
        <taxon>Eukaryota</taxon>
        <taxon>Sar</taxon>
        <taxon>Stramenopiles</taxon>
        <taxon>Ochrophyta</taxon>
        <taxon>Bacillariophyta</taxon>
        <taxon>Coscinodiscophyceae</taxon>
        <taxon>Chaetocerotophycidae</taxon>
        <taxon>Leptocylindrales</taxon>
        <taxon>Leptocylindraceae</taxon>
        <taxon>Leptocylindrus</taxon>
    </lineage>
</organism>
<evidence type="ECO:0000313" key="2">
    <source>
        <dbReference type="EMBL" id="CAD9609612.1"/>
    </source>
</evidence>
<feature type="region of interest" description="Disordered" evidence="1">
    <location>
        <begin position="1"/>
        <end position="25"/>
    </location>
</feature>
<dbReference type="EMBL" id="HBGY01031293">
    <property type="protein sequence ID" value="CAD9609612.1"/>
    <property type="molecule type" value="Transcribed_RNA"/>
</dbReference>
<dbReference type="AlphaFoldDB" id="A0A7S2LL24"/>
<protein>
    <submittedName>
        <fullName evidence="2">Uncharacterized protein</fullName>
    </submittedName>
</protein>
<feature type="compositionally biased region" description="Basic residues" evidence="1">
    <location>
        <begin position="203"/>
        <end position="219"/>
    </location>
</feature>
<gene>
    <name evidence="2" type="ORF">LDAN0321_LOCUS19507</name>
</gene>
<sequence>MPPATQRLDETTSDTVTNTQENQDKKKDVTRRRLVWADECVAEVITIPSLAELEDGQKSNLWYKKEDFRSFEQRNFEVFGDFREVFRGARIDQCEEWFISQRGDSLRGLETLELGIKRHMSVVNTLGAVFDEQIRQKSKGKIDMDRLGEISRRYSSHHVVYALQKGNFDADLVQRAHDRDMRKSKSRIPKPKIQNTMPNNRGGKQKKKSWFTIRRKKKS</sequence>
<evidence type="ECO:0000256" key="1">
    <source>
        <dbReference type="SAM" id="MobiDB-lite"/>
    </source>
</evidence>
<proteinExistence type="predicted"/>
<name>A0A7S2LL24_9STRA</name>
<feature type="region of interest" description="Disordered" evidence="1">
    <location>
        <begin position="176"/>
        <end position="219"/>
    </location>
</feature>
<accession>A0A7S2LL24</accession>